<comment type="caution">
    <text evidence="3">The sequence shown here is derived from an EMBL/GenBank/DDBJ whole genome shotgun (WGS) entry which is preliminary data.</text>
</comment>
<organism evidence="3 4">
    <name type="scientific">Paramecium primaurelia</name>
    <dbReference type="NCBI Taxonomy" id="5886"/>
    <lineage>
        <taxon>Eukaryota</taxon>
        <taxon>Sar</taxon>
        <taxon>Alveolata</taxon>
        <taxon>Ciliophora</taxon>
        <taxon>Intramacronucleata</taxon>
        <taxon>Oligohymenophorea</taxon>
        <taxon>Peniculida</taxon>
        <taxon>Parameciidae</taxon>
        <taxon>Paramecium</taxon>
    </lineage>
</organism>
<protein>
    <submittedName>
        <fullName evidence="3">Uncharacterized protein</fullName>
    </submittedName>
</protein>
<feature type="compositionally biased region" description="Basic residues" evidence="2">
    <location>
        <begin position="469"/>
        <end position="480"/>
    </location>
</feature>
<evidence type="ECO:0000313" key="3">
    <source>
        <dbReference type="EMBL" id="CAD8057105.1"/>
    </source>
</evidence>
<accession>A0A8S1KT63</accession>
<feature type="region of interest" description="Disordered" evidence="2">
    <location>
        <begin position="467"/>
        <end position="487"/>
    </location>
</feature>
<dbReference type="EMBL" id="CAJJDM010000023">
    <property type="protein sequence ID" value="CAD8057105.1"/>
    <property type="molecule type" value="Genomic_DNA"/>
</dbReference>
<dbReference type="AlphaFoldDB" id="A0A8S1KT63"/>
<evidence type="ECO:0000313" key="4">
    <source>
        <dbReference type="Proteomes" id="UP000688137"/>
    </source>
</evidence>
<name>A0A8S1KT63_PARPR</name>
<feature type="coiled-coil region" evidence="1">
    <location>
        <begin position="117"/>
        <end position="144"/>
    </location>
</feature>
<dbReference type="Proteomes" id="UP000688137">
    <property type="component" value="Unassembled WGS sequence"/>
</dbReference>
<keyword evidence="1" id="KW-0175">Coiled coil</keyword>
<sequence length="590" mass="70909">MINERGEILIYQKDFKFERMIKGTFGAVRDVAFNKEYIYTVSIDHFLRVYHIENVRIPLSINLLQRLQAINFNCIEYKDIEIEKKEEKIWTIKNGKEAKARFAGMRRHTIKLPYLDKMFENHKLNKLNKEQQKLKQEQQSIQIKQEYVEQDQQDQQLKYKNIQNKKIKKQKNKKITTKKQDSWIKEIKVTCKQTKQKNQMKYFNQKNSYDNLIFYDEEEEQQNLSQPKKNSQFLNRLHNKNNKSFEKTWLNTVTEEHRNDLKEKLKQTVGNSKYKFKYLFQIPQIMNNSKLQSRKKTYEIFTKNSQLEQYYLQLKKTSSNSVDTIQSKANYKDILSQISNNKVHDTYQHQNKKNNGVIYTNELWSQKLRNQISEQSRLKELSELLEMNKIKMSYDEQLQNFQEYFVKKTKPKKESISDMQQIISTAFLSENQKESKIQNENQYKKPQTLNIQTYFKPHIDEQTFDYSTKHSRMGSRKHSQGYRPQSQEYSIFSRRASTLKNKLNDEMTTQFNHIDTPNDKLRFIIEDSCKENESTKTTVSKINNFLKSEKEDQESIKKQKIQFQQVKALNNAIKIKKQRETNSHISNQIT</sequence>
<dbReference type="OMA" id="SHISNQI"/>
<evidence type="ECO:0000256" key="2">
    <source>
        <dbReference type="SAM" id="MobiDB-lite"/>
    </source>
</evidence>
<gene>
    <name evidence="3" type="ORF">PPRIM_AZ9-3.1.T0250267</name>
</gene>
<reference evidence="3" key="1">
    <citation type="submission" date="2021-01" db="EMBL/GenBank/DDBJ databases">
        <authorList>
            <consortium name="Genoscope - CEA"/>
            <person name="William W."/>
        </authorList>
    </citation>
    <scope>NUCLEOTIDE SEQUENCE</scope>
</reference>
<proteinExistence type="predicted"/>
<keyword evidence="4" id="KW-1185">Reference proteome</keyword>
<evidence type="ECO:0000256" key="1">
    <source>
        <dbReference type="SAM" id="Coils"/>
    </source>
</evidence>